<dbReference type="RefSeq" id="XP_025528641.1">
    <property type="nucleotide sequence ID" value="XM_025668942.1"/>
</dbReference>
<keyword evidence="7" id="KW-0288">FMN</keyword>
<comment type="catalytic activity">
    <reaction evidence="12">
        <text>(S)-lactate + 2 Fe(III)-[cytochrome c] = 2 Fe(II)-[cytochrome c] + pyruvate + 2 H(+)</text>
        <dbReference type="Rhea" id="RHEA:19909"/>
        <dbReference type="Rhea" id="RHEA-COMP:10350"/>
        <dbReference type="Rhea" id="RHEA-COMP:14399"/>
        <dbReference type="ChEBI" id="CHEBI:15361"/>
        <dbReference type="ChEBI" id="CHEBI:15378"/>
        <dbReference type="ChEBI" id="CHEBI:16651"/>
        <dbReference type="ChEBI" id="CHEBI:29033"/>
        <dbReference type="ChEBI" id="CHEBI:29034"/>
        <dbReference type="EC" id="1.1.2.3"/>
    </reaction>
    <physiologicalReaction direction="left-to-right" evidence="12">
        <dbReference type="Rhea" id="RHEA:19910"/>
    </physiologicalReaction>
</comment>
<feature type="region of interest" description="Disordered" evidence="17">
    <location>
        <begin position="85"/>
        <end position="128"/>
    </location>
</feature>
<comment type="cofactor">
    <cofactor evidence="2">
        <name>heme b</name>
        <dbReference type="ChEBI" id="CHEBI:60344"/>
    </cofactor>
</comment>
<dbReference type="InterPro" id="IPR037458">
    <property type="entry name" value="L-MDH/L-LDH_FMN-bd"/>
</dbReference>
<evidence type="ECO:0000313" key="21">
    <source>
        <dbReference type="Proteomes" id="UP000249497"/>
    </source>
</evidence>
<gene>
    <name evidence="20" type="ORF">BO86DRAFT_337172</name>
</gene>
<sequence>MIRQFDAMTFLTREDIEKHSSRQSCWVAIHGSVYDVTDFIDEHPGGPQVILRCAGRDATADFDSVHDQSLLTEALAPSCLKGRIQPGTLSAPTSSSSSPTTSAPNPLPKILATTPPGPSPTPPAPPLTTLINLHDFEKVAHQHLPPHAWAYYASGADDELSTHNNAKAYRKISLRPRILRSIRAVDTSTAILGQKVSLPVYMSPTGIAKLAHADAECALARAAGHEGVAQVLANGASMPIERVRAARTNPQQPLFAQLYVNKDIKKSVETVRRAVEAGACGIWVTVDSPVVGKREMDERLNLEVQVRLYSDGGKRCSQWAMEQARDSSARGQGVAKTMASSISPFIDWDILTWLRDLTDLPIVIKGIQCVEDAVLAYQHGVQGIVLSNHGGRSQDTAQPPLVTLLEIRRHAPYLIGSRMQIFVDGGIRRGTDVLKALALGASAVGLGRPFLYGLAAGYGEEGVRRVIAILRQEIEANMVFLGVTTLSELGPHLLNATRLERDVVGEVKL</sequence>
<dbReference type="GO" id="GO:0005758">
    <property type="term" value="C:mitochondrial intermembrane space"/>
    <property type="evidence" value="ECO:0007669"/>
    <property type="project" value="UniProtKB-SubCell"/>
</dbReference>
<evidence type="ECO:0000259" key="19">
    <source>
        <dbReference type="PROSITE" id="PS51349"/>
    </source>
</evidence>
<protein>
    <recommendedName>
        <fullName evidence="16">L-lactate dehydrogenase (cytochrome)</fullName>
        <ecNumber evidence="15">1.1.2.3</ecNumber>
    </recommendedName>
</protein>
<dbReference type="SMART" id="SM01117">
    <property type="entry name" value="Cyt-b5"/>
    <property type="match status" value="1"/>
</dbReference>
<keyword evidence="10" id="KW-0408">Iron</keyword>
<evidence type="ECO:0000313" key="20">
    <source>
        <dbReference type="EMBL" id="RAH82747.1"/>
    </source>
</evidence>
<evidence type="ECO:0000256" key="2">
    <source>
        <dbReference type="ARBA" id="ARBA00001970"/>
    </source>
</evidence>
<dbReference type="Gene3D" id="3.10.120.10">
    <property type="entry name" value="Cytochrome b5-like heme/steroid binding domain"/>
    <property type="match status" value="1"/>
</dbReference>
<comment type="subunit">
    <text evidence="4">Homotetramer.</text>
</comment>
<feature type="domain" description="Cytochrome b5 heme-binding" evidence="18">
    <location>
        <begin position="8"/>
        <end position="90"/>
    </location>
</feature>
<keyword evidence="21" id="KW-1185">Reference proteome</keyword>
<dbReference type="FunFam" id="3.20.20.70:FF:000062">
    <property type="entry name" value="Cytochrome b2, mitochondrial, putative"/>
    <property type="match status" value="1"/>
</dbReference>
<dbReference type="Pfam" id="PF00173">
    <property type="entry name" value="Cyt-b5"/>
    <property type="match status" value="1"/>
</dbReference>
<evidence type="ECO:0000256" key="14">
    <source>
        <dbReference type="ARBA" id="ARBA00061589"/>
    </source>
</evidence>
<reference evidence="20 21" key="1">
    <citation type="submission" date="2018-02" db="EMBL/GenBank/DDBJ databases">
        <title>The genomes of Aspergillus section Nigri reveals drivers in fungal speciation.</title>
        <authorList>
            <consortium name="DOE Joint Genome Institute"/>
            <person name="Vesth T.C."/>
            <person name="Nybo J."/>
            <person name="Theobald S."/>
            <person name="Brandl J."/>
            <person name="Frisvad J.C."/>
            <person name="Nielsen K.F."/>
            <person name="Lyhne E.K."/>
            <person name="Kogle M.E."/>
            <person name="Kuo A."/>
            <person name="Riley R."/>
            <person name="Clum A."/>
            <person name="Nolan M."/>
            <person name="Lipzen A."/>
            <person name="Salamov A."/>
            <person name="Henrissat B."/>
            <person name="Wiebenga A."/>
            <person name="De vries R.P."/>
            <person name="Grigoriev I.V."/>
            <person name="Mortensen U.H."/>
            <person name="Andersen M.R."/>
            <person name="Baker S.E."/>
        </authorList>
    </citation>
    <scope>NUCLEOTIDE SEQUENCE [LARGE SCALE GENOMIC DNA]</scope>
    <source>
        <strain evidence="20 21">CBS 114.51</strain>
    </source>
</reference>
<name>A0A8T8X3P5_ASPJA</name>
<dbReference type="AlphaFoldDB" id="A0A8T8X3P5"/>
<evidence type="ECO:0000256" key="3">
    <source>
        <dbReference type="ARBA" id="ARBA00004569"/>
    </source>
</evidence>
<dbReference type="SUPFAM" id="SSF51395">
    <property type="entry name" value="FMN-linked oxidoreductases"/>
    <property type="match status" value="1"/>
</dbReference>
<dbReference type="PRINTS" id="PR00363">
    <property type="entry name" value="CYTOCHROMEB5"/>
</dbReference>
<dbReference type="PROSITE" id="PS50255">
    <property type="entry name" value="CYTOCHROME_B5_2"/>
    <property type="match status" value="1"/>
</dbReference>
<evidence type="ECO:0000256" key="5">
    <source>
        <dbReference type="ARBA" id="ARBA00022617"/>
    </source>
</evidence>
<feature type="domain" description="FMN hydroxy acid dehydrogenase" evidence="19">
    <location>
        <begin position="125"/>
        <end position="499"/>
    </location>
</feature>
<evidence type="ECO:0000256" key="10">
    <source>
        <dbReference type="ARBA" id="ARBA00023004"/>
    </source>
</evidence>
<dbReference type="Proteomes" id="UP000249497">
    <property type="component" value="Unassembled WGS sequence"/>
</dbReference>
<dbReference type="PANTHER" id="PTHR10578">
    <property type="entry name" value="S -2-HYDROXY-ACID OXIDASE-RELATED"/>
    <property type="match status" value="1"/>
</dbReference>
<dbReference type="PROSITE" id="PS51349">
    <property type="entry name" value="FMN_HYDROXY_ACID_DH_2"/>
    <property type="match status" value="1"/>
</dbReference>
<evidence type="ECO:0000256" key="13">
    <source>
        <dbReference type="ARBA" id="ARBA00061137"/>
    </source>
</evidence>
<dbReference type="InterPro" id="IPR037396">
    <property type="entry name" value="FMN_HAD"/>
</dbReference>
<dbReference type="GeneID" id="37172634"/>
<dbReference type="GO" id="GO:0020037">
    <property type="term" value="F:heme binding"/>
    <property type="evidence" value="ECO:0007669"/>
    <property type="project" value="InterPro"/>
</dbReference>
<dbReference type="SUPFAM" id="SSF55856">
    <property type="entry name" value="Cytochrome b5-like heme/steroid binding domain"/>
    <property type="match status" value="1"/>
</dbReference>
<evidence type="ECO:0000259" key="18">
    <source>
        <dbReference type="PROSITE" id="PS50255"/>
    </source>
</evidence>
<keyword evidence="9" id="KW-0560">Oxidoreductase</keyword>
<organism evidence="20 21">
    <name type="scientific">Aspergillus japonicus CBS 114.51</name>
    <dbReference type="NCBI Taxonomy" id="1448312"/>
    <lineage>
        <taxon>Eukaryota</taxon>
        <taxon>Fungi</taxon>
        <taxon>Dikarya</taxon>
        <taxon>Ascomycota</taxon>
        <taxon>Pezizomycotina</taxon>
        <taxon>Eurotiomycetes</taxon>
        <taxon>Eurotiomycetidae</taxon>
        <taxon>Eurotiales</taxon>
        <taxon>Aspergillaceae</taxon>
        <taxon>Aspergillus</taxon>
        <taxon>Aspergillus subgen. Circumdati</taxon>
    </lineage>
</organism>
<dbReference type="Gene3D" id="3.20.20.70">
    <property type="entry name" value="Aldolase class I"/>
    <property type="match status" value="1"/>
</dbReference>
<dbReference type="CDD" id="cd02922">
    <property type="entry name" value="FCB2_FMN"/>
    <property type="match status" value="1"/>
</dbReference>
<feature type="compositionally biased region" description="Low complexity" evidence="17">
    <location>
        <begin position="88"/>
        <end position="104"/>
    </location>
</feature>
<keyword evidence="6" id="KW-0285">Flavoprotein</keyword>
<evidence type="ECO:0000256" key="4">
    <source>
        <dbReference type="ARBA" id="ARBA00011881"/>
    </source>
</evidence>
<evidence type="ECO:0000256" key="1">
    <source>
        <dbReference type="ARBA" id="ARBA00001917"/>
    </source>
</evidence>
<evidence type="ECO:0000256" key="8">
    <source>
        <dbReference type="ARBA" id="ARBA00022723"/>
    </source>
</evidence>
<dbReference type="OrthoDB" id="1925334at2759"/>
<dbReference type="PROSITE" id="PS00191">
    <property type="entry name" value="CYTOCHROME_B5_1"/>
    <property type="match status" value="1"/>
</dbReference>
<comment type="similarity">
    <text evidence="14">In the N-terminal section; belongs to the cytochrome b5 family.</text>
</comment>
<evidence type="ECO:0000256" key="16">
    <source>
        <dbReference type="ARBA" id="ARBA00068515"/>
    </source>
</evidence>
<comment type="cofactor">
    <cofactor evidence="1">
        <name>FMN</name>
        <dbReference type="ChEBI" id="CHEBI:58210"/>
    </cofactor>
</comment>
<comment type="similarity">
    <text evidence="13">In the C-terminal section; belongs to the FMN-dependent alpha-hydroxy acid dehydrogenase family.</text>
</comment>
<dbReference type="InterPro" id="IPR013785">
    <property type="entry name" value="Aldolase_TIM"/>
</dbReference>
<evidence type="ECO:0000256" key="15">
    <source>
        <dbReference type="ARBA" id="ARBA00066458"/>
    </source>
</evidence>
<comment type="subcellular location">
    <subcellularLocation>
        <location evidence="3">Mitochondrion intermembrane space</location>
    </subcellularLocation>
</comment>
<dbReference type="GO" id="GO:0046872">
    <property type="term" value="F:metal ion binding"/>
    <property type="evidence" value="ECO:0007669"/>
    <property type="project" value="UniProtKB-KW"/>
</dbReference>
<keyword evidence="8" id="KW-0479">Metal-binding</keyword>
<dbReference type="InterPro" id="IPR036400">
    <property type="entry name" value="Cyt_B5-like_heme/steroid_sf"/>
</dbReference>
<dbReference type="InterPro" id="IPR001199">
    <property type="entry name" value="Cyt_B5-like_heme/steroid-bd"/>
</dbReference>
<dbReference type="InterPro" id="IPR018506">
    <property type="entry name" value="Cyt_B5_heme-BS"/>
</dbReference>
<feature type="compositionally biased region" description="Pro residues" evidence="17">
    <location>
        <begin position="115"/>
        <end position="126"/>
    </location>
</feature>
<dbReference type="PANTHER" id="PTHR10578:SF104">
    <property type="entry name" value="CYTOCHROME B2, MITOCHONDRIAL-RELATED"/>
    <property type="match status" value="1"/>
</dbReference>
<evidence type="ECO:0000256" key="11">
    <source>
        <dbReference type="ARBA" id="ARBA00023128"/>
    </source>
</evidence>
<evidence type="ECO:0000256" key="12">
    <source>
        <dbReference type="ARBA" id="ARBA00052399"/>
    </source>
</evidence>
<evidence type="ECO:0000256" key="7">
    <source>
        <dbReference type="ARBA" id="ARBA00022643"/>
    </source>
</evidence>
<accession>A0A8T8X3P5</accession>
<dbReference type="EC" id="1.1.2.3" evidence="15"/>
<keyword evidence="11" id="KW-0496">Mitochondrion</keyword>
<dbReference type="Pfam" id="PF01070">
    <property type="entry name" value="FMN_dh"/>
    <property type="match status" value="1"/>
</dbReference>
<evidence type="ECO:0000256" key="9">
    <source>
        <dbReference type="ARBA" id="ARBA00023002"/>
    </source>
</evidence>
<dbReference type="EMBL" id="KZ824787">
    <property type="protein sequence ID" value="RAH82747.1"/>
    <property type="molecule type" value="Genomic_DNA"/>
</dbReference>
<evidence type="ECO:0000256" key="17">
    <source>
        <dbReference type="SAM" id="MobiDB-lite"/>
    </source>
</evidence>
<dbReference type="InterPro" id="IPR000262">
    <property type="entry name" value="FMN-dep_DH"/>
</dbReference>
<proteinExistence type="inferred from homology"/>
<evidence type="ECO:0000256" key="6">
    <source>
        <dbReference type="ARBA" id="ARBA00022630"/>
    </source>
</evidence>
<keyword evidence="5" id="KW-0349">Heme</keyword>
<dbReference type="GO" id="GO:0004460">
    <property type="term" value="F:L-lactate dehydrogenase (cytochrome) activity"/>
    <property type="evidence" value="ECO:0007669"/>
    <property type="project" value="UniProtKB-EC"/>
</dbReference>